<reference evidence="1" key="1">
    <citation type="submission" date="2013-05" db="EMBL/GenBank/DDBJ databases">
        <authorList>
            <person name="Harkins D.M."/>
            <person name="Durkin A.S."/>
            <person name="Brinkac L.M."/>
            <person name="Haft D.H."/>
            <person name="Selengut J.D."/>
            <person name="Sanka R."/>
            <person name="DePew J."/>
            <person name="Purushe J."/>
            <person name="Galloway R.L."/>
            <person name="Vinetz J.M."/>
            <person name="Sutton G.G."/>
            <person name="Nierman W.C."/>
            <person name="Fouts D.E."/>
        </authorList>
    </citation>
    <scope>NUCLEOTIDE SEQUENCE [LARGE SCALE GENOMIC DNA]</scope>
    <source>
        <strain evidence="1">80-412</strain>
    </source>
</reference>
<dbReference type="Proteomes" id="UP000015445">
    <property type="component" value="Unassembled WGS sequence"/>
</dbReference>
<evidence type="ECO:0000313" key="1">
    <source>
        <dbReference type="EMBL" id="EQA78561.1"/>
    </source>
</evidence>
<name>T0FVA7_9LEPT</name>
<keyword evidence="2" id="KW-1185">Reference proteome</keyword>
<protein>
    <submittedName>
        <fullName evidence="1">Uncharacterized protein</fullName>
    </submittedName>
</protein>
<dbReference type="AlphaFoldDB" id="T0FVA7"/>
<gene>
    <name evidence="1" type="ORF">LEP1GSC193_1315</name>
</gene>
<dbReference type="EMBL" id="AOHD02000064">
    <property type="protein sequence ID" value="EQA78561.1"/>
    <property type="molecule type" value="Genomic_DNA"/>
</dbReference>
<evidence type="ECO:0000313" key="2">
    <source>
        <dbReference type="Proteomes" id="UP000015445"/>
    </source>
</evidence>
<sequence>MGYVSNQDLRFNSTTIDSLVGKKIKKRLRKLQSQSSKVPEFIAYGCPKTQSILLIKTSKFHDPFCLGESPMVNFCKNSILFTILIFFKKFATFSKL</sequence>
<proteinExistence type="predicted"/>
<organism evidence="1 2">
    <name type="scientific">Leptospira alstonii serovar Pingchang str. 80-412</name>
    <dbReference type="NCBI Taxonomy" id="1218564"/>
    <lineage>
        <taxon>Bacteria</taxon>
        <taxon>Pseudomonadati</taxon>
        <taxon>Spirochaetota</taxon>
        <taxon>Spirochaetia</taxon>
        <taxon>Leptospirales</taxon>
        <taxon>Leptospiraceae</taxon>
        <taxon>Leptospira</taxon>
    </lineage>
</organism>
<accession>T0FVA7</accession>
<comment type="caution">
    <text evidence="1">The sequence shown here is derived from an EMBL/GenBank/DDBJ whole genome shotgun (WGS) entry which is preliminary data.</text>
</comment>